<reference evidence="3 4" key="1">
    <citation type="journal article" date="2024" name="J. Plant Pathol.">
        <title>Sequence and assembly of the genome of Seiridium unicorne, isolate CBS 538.82, causal agent of cypress canker disease.</title>
        <authorList>
            <person name="Scali E."/>
            <person name="Rocca G.D."/>
            <person name="Danti R."/>
            <person name="Garbelotto M."/>
            <person name="Barberini S."/>
            <person name="Baroncelli R."/>
            <person name="Emiliani G."/>
        </authorList>
    </citation>
    <scope>NUCLEOTIDE SEQUENCE [LARGE SCALE GENOMIC DNA]</scope>
    <source>
        <strain evidence="3 4">BM-138-508</strain>
    </source>
</reference>
<keyword evidence="1" id="KW-0175">Coiled coil</keyword>
<gene>
    <name evidence="3" type="ORF">SUNI508_00939</name>
</gene>
<organism evidence="3 4">
    <name type="scientific">Seiridium unicorne</name>
    <dbReference type="NCBI Taxonomy" id="138068"/>
    <lineage>
        <taxon>Eukaryota</taxon>
        <taxon>Fungi</taxon>
        <taxon>Dikarya</taxon>
        <taxon>Ascomycota</taxon>
        <taxon>Pezizomycotina</taxon>
        <taxon>Sordariomycetes</taxon>
        <taxon>Xylariomycetidae</taxon>
        <taxon>Amphisphaeriales</taxon>
        <taxon>Sporocadaceae</taxon>
        <taxon>Seiridium</taxon>
    </lineage>
</organism>
<feature type="region of interest" description="Disordered" evidence="2">
    <location>
        <begin position="1"/>
        <end position="45"/>
    </location>
</feature>
<proteinExistence type="predicted"/>
<name>A0ABR2V1Q5_9PEZI</name>
<evidence type="ECO:0000256" key="2">
    <source>
        <dbReference type="SAM" id="MobiDB-lite"/>
    </source>
</evidence>
<evidence type="ECO:0000313" key="3">
    <source>
        <dbReference type="EMBL" id="KAK9420848.1"/>
    </source>
</evidence>
<keyword evidence="4" id="KW-1185">Reference proteome</keyword>
<feature type="compositionally biased region" description="Low complexity" evidence="2">
    <location>
        <begin position="1"/>
        <end position="17"/>
    </location>
</feature>
<protein>
    <submittedName>
        <fullName evidence="3">Uncharacterized protein</fullName>
    </submittedName>
</protein>
<dbReference type="EMBL" id="JARVKF010000223">
    <property type="protein sequence ID" value="KAK9420848.1"/>
    <property type="molecule type" value="Genomic_DNA"/>
</dbReference>
<sequence>MSSSRASSRQSGNSNRAEAGGDRRQSRRHPGMTRSSGTTGDSPIFSRALSNAALGPSYSSPPYTVPTMQNHARSPDHVGSLWVENAGLLEYILRVFTRLFGHRDTRTPQRSYVDNSHQYDYIGDQIKSLMQHINQLESELADKHSRLDRERNRANRYKQRVETLKLQASARLSGLIANLENRHISTSEQALDLLHEIMVYKSEANRLDSLARNIINRFRSR</sequence>
<comment type="caution">
    <text evidence="3">The sequence shown here is derived from an EMBL/GenBank/DDBJ whole genome shotgun (WGS) entry which is preliminary data.</text>
</comment>
<evidence type="ECO:0000256" key="1">
    <source>
        <dbReference type="SAM" id="Coils"/>
    </source>
</evidence>
<feature type="coiled-coil region" evidence="1">
    <location>
        <begin position="126"/>
        <end position="167"/>
    </location>
</feature>
<evidence type="ECO:0000313" key="4">
    <source>
        <dbReference type="Proteomes" id="UP001408356"/>
    </source>
</evidence>
<accession>A0ABR2V1Q5</accession>
<dbReference type="Proteomes" id="UP001408356">
    <property type="component" value="Unassembled WGS sequence"/>
</dbReference>